<dbReference type="EMBL" id="ML996102">
    <property type="protein sequence ID" value="KAF2739896.1"/>
    <property type="molecule type" value="Genomic_DNA"/>
</dbReference>
<comment type="caution">
    <text evidence="1">The sequence shown here is derived from an EMBL/GenBank/DDBJ whole genome shotgun (WGS) entry which is preliminary data.</text>
</comment>
<evidence type="ECO:0000313" key="2">
    <source>
        <dbReference type="Proteomes" id="UP000799444"/>
    </source>
</evidence>
<proteinExistence type="predicted"/>
<keyword evidence="2" id="KW-1185">Reference proteome</keyword>
<gene>
    <name evidence="1" type="ORF">EJ04DRAFT_260242</name>
</gene>
<name>A0A9P4RBB9_9PLEO</name>
<protein>
    <submittedName>
        <fullName evidence="1">Uncharacterized protein</fullName>
    </submittedName>
</protein>
<dbReference type="AlphaFoldDB" id="A0A9P4RBB9"/>
<dbReference type="Proteomes" id="UP000799444">
    <property type="component" value="Unassembled WGS sequence"/>
</dbReference>
<evidence type="ECO:0000313" key="1">
    <source>
        <dbReference type="EMBL" id="KAF2739896.1"/>
    </source>
</evidence>
<reference evidence="1" key="1">
    <citation type="journal article" date="2020" name="Stud. Mycol.">
        <title>101 Dothideomycetes genomes: a test case for predicting lifestyles and emergence of pathogens.</title>
        <authorList>
            <person name="Haridas S."/>
            <person name="Albert R."/>
            <person name="Binder M."/>
            <person name="Bloem J."/>
            <person name="Labutti K."/>
            <person name="Salamov A."/>
            <person name="Andreopoulos B."/>
            <person name="Baker S."/>
            <person name="Barry K."/>
            <person name="Bills G."/>
            <person name="Bluhm B."/>
            <person name="Cannon C."/>
            <person name="Castanera R."/>
            <person name="Culley D."/>
            <person name="Daum C."/>
            <person name="Ezra D."/>
            <person name="Gonzalez J."/>
            <person name="Henrissat B."/>
            <person name="Kuo A."/>
            <person name="Liang C."/>
            <person name="Lipzen A."/>
            <person name="Lutzoni F."/>
            <person name="Magnuson J."/>
            <person name="Mondo S."/>
            <person name="Nolan M."/>
            <person name="Ohm R."/>
            <person name="Pangilinan J."/>
            <person name="Park H.-J."/>
            <person name="Ramirez L."/>
            <person name="Alfaro M."/>
            <person name="Sun H."/>
            <person name="Tritt A."/>
            <person name="Yoshinaga Y."/>
            <person name="Zwiers L.-H."/>
            <person name="Turgeon B."/>
            <person name="Goodwin S."/>
            <person name="Spatafora J."/>
            <person name="Crous P."/>
            <person name="Grigoriev I."/>
        </authorList>
    </citation>
    <scope>NUCLEOTIDE SEQUENCE</scope>
    <source>
        <strain evidence="1">CBS 125425</strain>
    </source>
</reference>
<sequence>MPGTFMDRLWDFHMLSTYWSFHFWAYRGAAILCAGIEAGMGLRMALWILWTGEGRARSSDHWSSLTHRRILLFRLRLVAEIHSSERHFDAQRGLTRLRSILSSHDGPPRSGSKALRSRLALAWGLLLSDKLRSVTYRTHCWTRPLRRQRKCPVHLSEARTAHLERLLPQQGRKSQTSLQPQTTF</sequence>
<organism evidence="1 2">
    <name type="scientific">Polyplosphaeria fusca</name>
    <dbReference type="NCBI Taxonomy" id="682080"/>
    <lineage>
        <taxon>Eukaryota</taxon>
        <taxon>Fungi</taxon>
        <taxon>Dikarya</taxon>
        <taxon>Ascomycota</taxon>
        <taxon>Pezizomycotina</taxon>
        <taxon>Dothideomycetes</taxon>
        <taxon>Pleosporomycetidae</taxon>
        <taxon>Pleosporales</taxon>
        <taxon>Tetraplosphaeriaceae</taxon>
        <taxon>Polyplosphaeria</taxon>
    </lineage>
</organism>
<accession>A0A9P4RBB9</accession>